<comment type="similarity">
    <text evidence="1">Belongs to the bacterial solute-binding protein 3 family.</text>
</comment>
<organism evidence="4 5">
    <name type="scientific">Litoribacillus peritrichatus</name>
    <dbReference type="NCBI Taxonomy" id="718191"/>
    <lineage>
        <taxon>Bacteria</taxon>
        <taxon>Pseudomonadati</taxon>
        <taxon>Pseudomonadota</taxon>
        <taxon>Gammaproteobacteria</taxon>
        <taxon>Oceanospirillales</taxon>
        <taxon>Oceanospirillaceae</taxon>
        <taxon>Litoribacillus</taxon>
    </lineage>
</organism>
<evidence type="ECO:0000256" key="2">
    <source>
        <dbReference type="ARBA" id="ARBA00022729"/>
    </source>
</evidence>
<dbReference type="Proteomes" id="UP001501565">
    <property type="component" value="Unassembled WGS sequence"/>
</dbReference>
<dbReference type="EMBL" id="BAABBN010000007">
    <property type="protein sequence ID" value="GAA3930031.1"/>
    <property type="molecule type" value="Genomic_DNA"/>
</dbReference>
<sequence length="256" mass="29505">MRIMKQIKWFLWGVLGIWLPSLLFAREVMISTVDRPPYISSALNDFGPFAEITRAAFLETGHTVRIEFFPWMRALEEVKLGRVDMMLAAYDTAARRRQFIYSNQIYEATNFVIGLKENGVKGYDQLSDLSEFTFGVTRGYAYSKEFMAATALNRQEALSPLTNLRKLFSKRIHFVVMDYATFKEDLKKIPKKEQKPHILLTPPLSVNGFFNLFSRNIEDAPQLVDDFNRGLEVIKKNGQYNAIIKRFNVSPAHSGE</sequence>
<name>A0ABP7MTP1_9GAMM</name>
<gene>
    <name evidence="4" type="ORF">GCM10022277_28390</name>
</gene>
<accession>A0ABP7MTP1</accession>
<comment type="caution">
    <text evidence="4">The sequence shown here is derived from an EMBL/GenBank/DDBJ whole genome shotgun (WGS) entry which is preliminary data.</text>
</comment>
<keyword evidence="5" id="KW-1185">Reference proteome</keyword>
<protein>
    <submittedName>
        <fullName evidence="4">Transporter substrate-binding domain-containing protein</fullName>
    </submittedName>
</protein>
<keyword evidence="2" id="KW-0732">Signal</keyword>
<dbReference type="Gene3D" id="3.40.190.10">
    <property type="entry name" value="Periplasmic binding protein-like II"/>
    <property type="match status" value="2"/>
</dbReference>
<dbReference type="PANTHER" id="PTHR35936">
    <property type="entry name" value="MEMBRANE-BOUND LYTIC MUREIN TRANSGLYCOSYLASE F"/>
    <property type="match status" value="1"/>
</dbReference>
<dbReference type="PANTHER" id="PTHR35936:SF25">
    <property type="entry name" value="ABC TRANSPORTER SUBSTRATE-BINDING PROTEIN"/>
    <property type="match status" value="1"/>
</dbReference>
<evidence type="ECO:0000313" key="5">
    <source>
        <dbReference type="Proteomes" id="UP001501565"/>
    </source>
</evidence>
<evidence type="ECO:0000259" key="3">
    <source>
        <dbReference type="Pfam" id="PF00497"/>
    </source>
</evidence>
<dbReference type="SUPFAM" id="SSF53850">
    <property type="entry name" value="Periplasmic binding protein-like II"/>
    <property type="match status" value="1"/>
</dbReference>
<reference evidence="5" key="1">
    <citation type="journal article" date="2019" name="Int. J. Syst. Evol. Microbiol.">
        <title>The Global Catalogue of Microorganisms (GCM) 10K type strain sequencing project: providing services to taxonomists for standard genome sequencing and annotation.</title>
        <authorList>
            <consortium name="The Broad Institute Genomics Platform"/>
            <consortium name="The Broad Institute Genome Sequencing Center for Infectious Disease"/>
            <person name="Wu L."/>
            <person name="Ma J."/>
        </authorList>
    </citation>
    <scope>NUCLEOTIDE SEQUENCE [LARGE SCALE GENOMIC DNA]</scope>
    <source>
        <strain evidence="5">JCM 17551</strain>
    </source>
</reference>
<evidence type="ECO:0000256" key="1">
    <source>
        <dbReference type="ARBA" id="ARBA00010333"/>
    </source>
</evidence>
<dbReference type="InterPro" id="IPR001638">
    <property type="entry name" value="Solute-binding_3/MltF_N"/>
</dbReference>
<dbReference type="Pfam" id="PF00497">
    <property type="entry name" value="SBP_bac_3"/>
    <property type="match status" value="1"/>
</dbReference>
<proteinExistence type="inferred from homology"/>
<feature type="domain" description="Solute-binding protein family 3/N-terminal" evidence="3">
    <location>
        <begin position="51"/>
        <end position="247"/>
    </location>
</feature>
<evidence type="ECO:0000313" key="4">
    <source>
        <dbReference type="EMBL" id="GAA3930031.1"/>
    </source>
</evidence>